<name>A0AAV0C4G7_9ASTE</name>
<dbReference type="Proteomes" id="UP001152523">
    <property type="component" value="Unassembled WGS sequence"/>
</dbReference>
<dbReference type="EMBL" id="CAMAPF010000011">
    <property type="protein sequence ID" value="CAH9064461.1"/>
    <property type="molecule type" value="Genomic_DNA"/>
</dbReference>
<dbReference type="AlphaFoldDB" id="A0AAV0C4G7"/>
<feature type="non-terminal residue" evidence="1">
    <location>
        <position position="169"/>
    </location>
</feature>
<proteinExistence type="predicted"/>
<comment type="caution">
    <text evidence="1">The sequence shown here is derived from an EMBL/GenBank/DDBJ whole genome shotgun (WGS) entry which is preliminary data.</text>
</comment>
<evidence type="ECO:0000313" key="1">
    <source>
        <dbReference type="EMBL" id="CAH9064461.1"/>
    </source>
</evidence>
<gene>
    <name evidence="1" type="ORF">CEPIT_LOCUS2118</name>
</gene>
<evidence type="ECO:0000313" key="2">
    <source>
        <dbReference type="Proteomes" id="UP001152523"/>
    </source>
</evidence>
<accession>A0AAV0C4G7</accession>
<protein>
    <submittedName>
        <fullName evidence="1">Uncharacterized protein</fullName>
    </submittedName>
</protein>
<keyword evidence="2" id="KW-1185">Reference proteome</keyword>
<reference evidence="1" key="1">
    <citation type="submission" date="2022-07" db="EMBL/GenBank/DDBJ databases">
        <authorList>
            <person name="Macas J."/>
            <person name="Novak P."/>
            <person name="Neumann P."/>
        </authorList>
    </citation>
    <scope>NUCLEOTIDE SEQUENCE</scope>
</reference>
<sequence length="169" mass="19361">MLSHSFIAAGFNCSFVLNSCSSDIVIYDNFQLWVFLAATSQTIPAVLFLISRSTMHVLLLLPYWNTTHAYKDDTLTLFPFLKINVTKHKIGSLKIPWELDLFFKGDDRSCKVISVNRSDEIDGYHQMWVISNATARGRLRRLVLIHAKAKVKRGPSLLFKVEMILKRIT</sequence>
<organism evidence="1 2">
    <name type="scientific">Cuscuta epithymum</name>
    <dbReference type="NCBI Taxonomy" id="186058"/>
    <lineage>
        <taxon>Eukaryota</taxon>
        <taxon>Viridiplantae</taxon>
        <taxon>Streptophyta</taxon>
        <taxon>Embryophyta</taxon>
        <taxon>Tracheophyta</taxon>
        <taxon>Spermatophyta</taxon>
        <taxon>Magnoliopsida</taxon>
        <taxon>eudicotyledons</taxon>
        <taxon>Gunneridae</taxon>
        <taxon>Pentapetalae</taxon>
        <taxon>asterids</taxon>
        <taxon>lamiids</taxon>
        <taxon>Solanales</taxon>
        <taxon>Convolvulaceae</taxon>
        <taxon>Cuscuteae</taxon>
        <taxon>Cuscuta</taxon>
        <taxon>Cuscuta subgen. Cuscuta</taxon>
    </lineage>
</organism>